<keyword evidence="2" id="KW-0521">NADP</keyword>
<dbReference type="PRINTS" id="PR00081">
    <property type="entry name" value="GDHRDH"/>
</dbReference>
<dbReference type="Gene3D" id="3.40.50.720">
    <property type="entry name" value="NAD(P)-binding Rossmann-like Domain"/>
    <property type="match status" value="1"/>
</dbReference>
<evidence type="ECO:0000313" key="4">
    <source>
        <dbReference type="EMBL" id="SMQ52985.1"/>
    </source>
</evidence>
<organism evidence="4 5">
    <name type="scientific">Zymoseptoria tritici (strain ST99CH_3D7)</name>
    <dbReference type="NCBI Taxonomy" id="1276538"/>
    <lineage>
        <taxon>Eukaryota</taxon>
        <taxon>Fungi</taxon>
        <taxon>Dikarya</taxon>
        <taxon>Ascomycota</taxon>
        <taxon>Pezizomycotina</taxon>
        <taxon>Dothideomycetes</taxon>
        <taxon>Dothideomycetidae</taxon>
        <taxon>Mycosphaerellales</taxon>
        <taxon>Mycosphaerellaceae</taxon>
        <taxon>Zymoseptoria</taxon>
    </lineage>
</organism>
<dbReference type="InterPro" id="IPR002347">
    <property type="entry name" value="SDR_fam"/>
</dbReference>
<dbReference type="GO" id="GO:0016491">
    <property type="term" value="F:oxidoreductase activity"/>
    <property type="evidence" value="ECO:0007669"/>
    <property type="project" value="UniProtKB-KW"/>
</dbReference>
<keyword evidence="3" id="KW-0560">Oxidoreductase</keyword>
<dbReference type="SUPFAM" id="SSF51735">
    <property type="entry name" value="NAD(P)-binding Rossmann-fold domains"/>
    <property type="match status" value="1"/>
</dbReference>
<evidence type="ECO:0000256" key="1">
    <source>
        <dbReference type="ARBA" id="ARBA00006484"/>
    </source>
</evidence>
<keyword evidence="5" id="KW-1185">Reference proteome</keyword>
<dbReference type="Pfam" id="PF00106">
    <property type="entry name" value="adh_short"/>
    <property type="match status" value="2"/>
</dbReference>
<accession>A0A1X7S030</accession>
<reference evidence="4 5" key="1">
    <citation type="submission" date="2016-06" db="EMBL/GenBank/DDBJ databases">
        <authorList>
            <person name="Kjaerup R.B."/>
            <person name="Dalgaard T.S."/>
            <person name="Juul-Madsen H.R."/>
        </authorList>
    </citation>
    <scope>NUCLEOTIDE SEQUENCE [LARGE SCALE GENOMIC DNA]</scope>
</reference>
<dbReference type="PANTHER" id="PTHR43180:SF16">
    <property type="entry name" value="BACILYSIN BIOSYNTHESIS OXIDOREDUCTASE BACC"/>
    <property type="match status" value="1"/>
</dbReference>
<dbReference type="PROSITE" id="PS00061">
    <property type="entry name" value="ADH_SHORT"/>
    <property type="match status" value="1"/>
</dbReference>
<dbReference type="Proteomes" id="UP000215127">
    <property type="component" value="Chromosome 7"/>
</dbReference>
<protein>
    <submittedName>
        <fullName evidence="4">Uncharacterized protein</fullName>
    </submittedName>
</protein>
<evidence type="ECO:0000256" key="2">
    <source>
        <dbReference type="ARBA" id="ARBA00022857"/>
    </source>
</evidence>
<gene>
    <name evidence="4" type="ORF">ZT3D7_G8138</name>
</gene>
<proteinExistence type="inferred from homology"/>
<comment type="similarity">
    <text evidence="1">Belongs to the short-chain dehydrogenases/reductases (SDR) family.</text>
</comment>
<dbReference type="InterPro" id="IPR020904">
    <property type="entry name" value="Sc_DH/Rdtase_CS"/>
</dbReference>
<dbReference type="AlphaFoldDB" id="A0A1X7S030"/>
<sequence>MADTNTSFESVINLSEHLDLSESFSDDWLNGRHVLITGGAGALGSNFVRRWAKAGATLVIGDRDAEKGSQLVAELRQEFQRDHVAFFVECDIVEWKSQVNLFQEAARLSLHGGIDAVIANAGAGGPDVLGLPNRELPRPHAPPDISTTMTNYVGLLYTVHLASYYLAHNPGSTPCSPKPPVGTTRTSRDRHLLLVGSVASLTPVVGRPQYTGSKHAVLGIFRALRATSFLSGIRVTLLCPYFVDSAMVAPHIKPLLEGTKLAEMHDVVEAATRLVADERISGRALVVGPPLQRSESQGLLVPGFDPGSIDDIRIWDCYADDYQKVQIFTRRLVNALRQQELANELK</sequence>
<evidence type="ECO:0000313" key="5">
    <source>
        <dbReference type="Proteomes" id="UP000215127"/>
    </source>
</evidence>
<dbReference type="STRING" id="1276538.A0A1X7S030"/>
<name>A0A1X7S030_ZYMT9</name>
<dbReference type="InterPro" id="IPR036291">
    <property type="entry name" value="NAD(P)-bd_dom_sf"/>
</dbReference>
<dbReference type="PANTHER" id="PTHR43180">
    <property type="entry name" value="3-OXOACYL-(ACYL-CARRIER-PROTEIN) REDUCTASE (AFU_ORTHOLOGUE AFUA_6G11210)"/>
    <property type="match status" value="1"/>
</dbReference>
<dbReference type="EMBL" id="LT853698">
    <property type="protein sequence ID" value="SMQ52985.1"/>
    <property type="molecule type" value="Genomic_DNA"/>
</dbReference>
<evidence type="ECO:0000256" key="3">
    <source>
        <dbReference type="ARBA" id="ARBA00023002"/>
    </source>
</evidence>